<feature type="compositionally biased region" description="Basic and acidic residues" evidence="1">
    <location>
        <begin position="59"/>
        <end position="83"/>
    </location>
</feature>
<evidence type="ECO:0000313" key="3">
    <source>
        <dbReference type="Proteomes" id="UP000789342"/>
    </source>
</evidence>
<dbReference type="AlphaFoldDB" id="A0A9N9DM85"/>
<organism evidence="2 3">
    <name type="scientific">Acaulospora morrowiae</name>
    <dbReference type="NCBI Taxonomy" id="94023"/>
    <lineage>
        <taxon>Eukaryota</taxon>
        <taxon>Fungi</taxon>
        <taxon>Fungi incertae sedis</taxon>
        <taxon>Mucoromycota</taxon>
        <taxon>Glomeromycotina</taxon>
        <taxon>Glomeromycetes</taxon>
        <taxon>Diversisporales</taxon>
        <taxon>Acaulosporaceae</taxon>
        <taxon>Acaulospora</taxon>
    </lineage>
</organism>
<evidence type="ECO:0000256" key="1">
    <source>
        <dbReference type="SAM" id="MobiDB-lite"/>
    </source>
</evidence>
<proteinExistence type="predicted"/>
<reference evidence="2" key="1">
    <citation type="submission" date="2021-06" db="EMBL/GenBank/DDBJ databases">
        <authorList>
            <person name="Kallberg Y."/>
            <person name="Tangrot J."/>
            <person name="Rosling A."/>
        </authorList>
    </citation>
    <scope>NUCLEOTIDE SEQUENCE</scope>
    <source>
        <strain evidence="2">CL551</strain>
    </source>
</reference>
<accession>A0A9N9DM85</accession>
<sequence>MTIKQKEVDKDLKETMIGHPSEILEECPNENKAQAAKYDQRDNVIKFTYDEVQMTESTRMLDKRNDEVSARHREEASSREGDKLTGRCIDKQQVEESLDEKMCPEPQREVDHVKKVGEAVQGIEAMIRNQELICNKISVAHDSPNSCKKMIITDDRAIVPKVISGQIKVGDEPEKENKLVMSHRRNKELFKQFLEMDSAVASYETMYDVEIVEEVLHCSNPLPPENNSEDKVTPLPMTAMQGKKMLEGALLWCDSRTKWKLM</sequence>
<gene>
    <name evidence="2" type="ORF">AMORRO_LOCUS9511</name>
</gene>
<feature type="region of interest" description="Disordered" evidence="1">
    <location>
        <begin position="58"/>
        <end position="83"/>
    </location>
</feature>
<comment type="caution">
    <text evidence="2">The sequence shown here is derived from an EMBL/GenBank/DDBJ whole genome shotgun (WGS) entry which is preliminary data.</text>
</comment>
<keyword evidence="3" id="KW-1185">Reference proteome</keyword>
<dbReference type="EMBL" id="CAJVPV010009364">
    <property type="protein sequence ID" value="CAG8640869.1"/>
    <property type="molecule type" value="Genomic_DNA"/>
</dbReference>
<dbReference type="Proteomes" id="UP000789342">
    <property type="component" value="Unassembled WGS sequence"/>
</dbReference>
<protein>
    <submittedName>
        <fullName evidence="2">14340_t:CDS:1</fullName>
    </submittedName>
</protein>
<evidence type="ECO:0000313" key="2">
    <source>
        <dbReference type="EMBL" id="CAG8640869.1"/>
    </source>
</evidence>
<name>A0A9N9DM85_9GLOM</name>